<protein>
    <recommendedName>
        <fullName evidence="6">Mutator family transposase</fullName>
    </recommendedName>
</protein>
<organism evidence="11 13">
    <name type="scientific">Candidatus Nitrospira nitrificans</name>
    <dbReference type="NCBI Taxonomy" id="1742973"/>
    <lineage>
        <taxon>Bacteria</taxon>
        <taxon>Pseudomonadati</taxon>
        <taxon>Nitrospirota</taxon>
        <taxon>Nitrospiria</taxon>
        <taxon>Nitrospirales</taxon>
        <taxon>Nitrospiraceae</taxon>
        <taxon>Nitrospira</taxon>
    </lineage>
</organism>
<dbReference type="EMBL" id="CZPZ01000002">
    <property type="protein sequence ID" value="CUS32585.1"/>
    <property type="molecule type" value="Genomic_DNA"/>
</dbReference>
<proteinExistence type="inferred from homology"/>
<evidence type="ECO:0000256" key="4">
    <source>
        <dbReference type="ARBA" id="ARBA00023125"/>
    </source>
</evidence>
<reference evidence="13" key="2">
    <citation type="submission" date="2015-10" db="EMBL/GenBank/DDBJ databases">
        <authorList>
            <person name="Luecker S."/>
            <person name="Luecker S."/>
        </authorList>
    </citation>
    <scope>NUCLEOTIDE SEQUENCE [LARGE SCALE GENOMIC DNA]</scope>
</reference>
<evidence type="ECO:0000313" key="10">
    <source>
        <dbReference type="EMBL" id="CUS36176.1"/>
    </source>
</evidence>
<dbReference type="EMBL" id="CZPZ01000011">
    <property type="protein sequence ID" value="CUS34914.1"/>
    <property type="molecule type" value="Genomic_DNA"/>
</dbReference>
<evidence type="ECO:0000313" key="13">
    <source>
        <dbReference type="Proteomes" id="UP000198736"/>
    </source>
</evidence>
<evidence type="ECO:0000313" key="7">
    <source>
        <dbReference type="EMBL" id="CUS32585.1"/>
    </source>
</evidence>
<dbReference type="InterPro" id="IPR001207">
    <property type="entry name" value="Transposase_mutator"/>
</dbReference>
<accession>A0A0S4LLM7</accession>
<evidence type="ECO:0000256" key="1">
    <source>
        <dbReference type="ARBA" id="ARBA00002190"/>
    </source>
</evidence>
<evidence type="ECO:0000256" key="2">
    <source>
        <dbReference type="ARBA" id="ARBA00010961"/>
    </source>
</evidence>
<dbReference type="Proteomes" id="UP000198736">
    <property type="component" value="Unassembled WGS sequence"/>
</dbReference>
<dbReference type="Pfam" id="PF00872">
    <property type="entry name" value="Transposase_mut"/>
    <property type="match status" value="1"/>
</dbReference>
<evidence type="ECO:0000256" key="3">
    <source>
        <dbReference type="ARBA" id="ARBA00022578"/>
    </source>
</evidence>
<dbReference type="GO" id="GO:0003677">
    <property type="term" value="F:DNA binding"/>
    <property type="evidence" value="ECO:0007669"/>
    <property type="project" value="UniProtKB-UniRule"/>
</dbReference>
<dbReference type="EMBL" id="CZPZ01000014">
    <property type="protein sequence ID" value="CUS36176.1"/>
    <property type="molecule type" value="Genomic_DNA"/>
</dbReference>
<evidence type="ECO:0000313" key="9">
    <source>
        <dbReference type="EMBL" id="CUS34914.1"/>
    </source>
</evidence>
<reference evidence="11" key="1">
    <citation type="submission" date="2015-10" db="EMBL/GenBank/DDBJ databases">
        <authorList>
            <person name="Gilbert D.G."/>
        </authorList>
    </citation>
    <scope>NUCLEOTIDE SEQUENCE [LARGE SCALE GENOMIC DNA]</scope>
    <source>
        <strain evidence="11">COMA2</strain>
    </source>
</reference>
<evidence type="ECO:0000313" key="12">
    <source>
        <dbReference type="EMBL" id="CUS37693.1"/>
    </source>
</evidence>
<evidence type="ECO:0000313" key="11">
    <source>
        <dbReference type="EMBL" id="CUS37597.1"/>
    </source>
</evidence>
<dbReference type="EMBL" id="CZPZ01000026">
    <property type="protein sequence ID" value="CUS37693.1"/>
    <property type="molecule type" value="Genomic_DNA"/>
</dbReference>
<dbReference type="GO" id="GO:0004803">
    <property type="term" value="F:transposase activity"/>
    <property type="evidence" value="ECO:0007669"/>
    <property type="project" value="UniProtKB-UniRule"/>
</dbReference>
<evidence type="ECO:0000256" key="5">
    <source>
        <dbReference type="ARBA" id="ARBA00023172"/>
    </source>
</evidence>
<sequence length="425" mass="47830">MRRETRQRKQVLAGLRAMTGEDRMLGTLVRVIHSGKQALDAVMLEMGRMVGESIMLMEREEIAGPDYHPTDPALQKWAHEDGSIFLGDQKVKVTRPRLRHVTQGELTLQSYARMRAPGAFSEELLAKILRGVSAQRYADTVIEAAGAFGVSASSVSRKLVELTATKLKAFQQRSLADVTPFALFLDTIHRGGEAFLVALGVDQGGEKKALGFWQGSSENHEICEALFVDLERRGLVLSRRILFVTDGGSGLIKALRARFGKKLVHQRCAIHKSRNLQRHLAKPYRAEAHRRLMTALEQTSYADARRMLQELEAWLRTKNESAATSLREAFEELLTLHRLKVPPLLRKTLISTNPIESMFSLVRHSERNLKRIRGSVMLQRWLGTVLLCCEQRFRKVKGYAEITQIRATIETEQTEAASVPSKKAA</sequence>
<comment type="similarity">
    <text evidence="2 6">Belongs to the transposase mutator family.</text>
</comment>
<keyword evidence="6" id="KW-0814">Transposable element</keyword>
<keyword evidence="13" id="KW-1185">Reference proteome</keyword>
<dbReference type="PANTHER" id="PTHR33217">
    <property type="entry name" value="TRANSPOSASE FOR INSERTION SEQUENCE ELEMENT IS1081"/>
    <property type="match status" value="1"/>
</dbReference>
<keyword evidence="5 6" id="KW-0233">DNA recombination</keyword>
<name>A0A0S4LLM7_9BACT</name>
<dbReference type="AlphaFoldDB" id="A0A0S4LLM7"/>
<keyword evidence="4 6" id="KW-0238">DNA-binding</keyword>
<comment type="function">
    <text evidence="1 6">Required for the transposition of the insertion element.</text>
</comment>
<dbReference type="PANTHER" id="PTHR33217:SF7">
    <property type="entry name" value="TRANSPOSASE FOR INSERTION SEQUENCE ELEMENT IS1081"/>
    <property type="match status" value="1"/>
</dbReference>
<dbReference type="EMBL" id="CZPZ01000007">
    <property type="protein sequence ID" value="CUS33895.1"/>
    <property type="molecule type" value="Genomic_DNA"/>
</dbReference>
<dbReference type="EMBL" id="CZPZ01000023">
    <property type="protein sequence ID" value="CUS37597.1"/>
    <property type="molecule type" value="Genomic_DNA"/>
</dbReference>
<dbReference type="RefSeq" id="WP_175304358.1">
    <property type="nucleotide sequence ID" value="NZ_CZPZ01000002.1"/>
</dbReference>
<evidence type="ECO:0000256" key="6">
    <source>
        <dbReference type="RuleBase" id="RU365089"/>
    </source>
</evidence>
<evidence type="ECO:0000313" key="8">
    <source>
        <dbReference type="EMBL" id="CUS33895.1"/>
    </source>
</evidence>
<dbReference type="GO" id="GO:0006313">
    <property type="term" value="P:DNA transposition"/>
    <property type="evidence" value="ECO:0007669"/>
    <property type="project" value="UniProtKB-UniRule"/>
</dbReference>
<gene>
    <name evidence="7" type="ORF">COMA2_100194</name>
    <name evidence="8" type="ORF">COMA2_150001</name>
    <name evidence="9" type="ORF">COMA2_190100</name>
    <name evidence="10" type="ORF">COMA2_210001</name>
    <name evidence="11" type="ORF">COMA2_30356</name>
    <name evidence="12" type="ORF">COMA2_320001</name>
</gene>
<dbReference type="NCBIfam" id="NF033543">
    <property type="entry name" value="transpos_IS256"/>
    <property type="match status" value="1"/>
</dbReference>
<keyword evidence="3 6" id="KW-0815">Transposition</keyword>